<proteinExistence type="predicted"/>
<accession>A0A498PRV5</accession>
<evidence type="ECO:0000313" key="2">
    <source>
        <dbReference type="Proteomes" id="UP000273307"/>
    </source>
</evidence>
<gene>
    <name evidence="1" type="ORF">LAUMK136_00676</name>
</gene>
<sequence>MASRASSLICSTREIPADVAGSPSRAMMKRAALPSGDRNIFRPRWKSGFLNADCGR</sequence>
<name>A0A498PRV5_9MYCO</name>
<reference evidence="1 2" key="1">
    <citation type="submission" date="2018-09" db="EMBL/GenBank/DDBJ databases">
        <authorList>
            <person name="Tagini F."/>
        </authorList>
    </citation>
    <scope>NUCLEOTIDE SEQUENCE [LARGE SCALE GENOMIC DNA]</scope>
    <source>
        <strain evidence="1 2">MK136</strain>
    </source>
</reference>
<evidence type="ECO:0000313" key="1">
    <source>
        <dbReference type="EMBL" id="VBA34387.1"/>
    </source>
</evidence>
<dbReference type="AlphaFoldDB" id="A0A498PRV5"/>
<dbReference type="EMBL" id="UPHP01000016">
    <property type="protein sequence ID" value="VBA34387.1"/>
    <property type="molecule type" value="Genomic_DNA"/>
</dbReference>
<protein>
    <submittedName>
        <fullName evidence="1">Uncharacterized protein</fullName>
    </submittedName>
</protein>
<dbReference type="Proteomes" id="UP000273307">
    <property type="component" value="Unassembled WGS sequence"/>
</dbReference>
<keyword evidence="2" id="KW-1185">Reference proteome</keyword>
<organism evidence="1 2">
    <name type="scientific">Mycobacterium attenuatum</name>
    <dbReference type="NCBI Taxonomy" id="2341086"/>
    <lineage>
        <taxon>Bacteria</taxon>
        <taxon>Bacillati</taxon>
        <taxon>Actinomycetota</taxon>
        <taxon>Actinomycetes</taxon>
        <taxon>Mycobacteriales</taxon>
        <taxon>Mycobacteriaceae</taxon>
        <taxon>Mycobacterium</taxon>
    </lineage>
</organism>